<feature type="region of interest" description="Disordered" evidence="2">
    <location>
        <begin position="485"/>
        <end position="532"/>
    </location>
</feature>
<keyword evidence="4" id="KW-1185">Reference proteome</keyword>
<proteinExistence type="predicted"/>
<organism evidence="3 4">
    <name type="scientific">Paraphoma chrysanthemicola</name>
    <dbReference type="NCBI Taxonomy" id="798071"/>
    <lineage>
        <taxon>Eukaryota</taxon>
        <taxon>Fungi</taxon>
        <taxon>Dikarya</taxon>
        <taxon>Ascomycota</taxon>
        <taxon>Pezizomycotina</taxon>
        <taxon>Dothideomycetes</taxon>
        <taxon>Pleosporomycetidae</taxon>
        <taxon>Pleosporales</taxon>
        <taxon>Pleosporineae</taxon>
        <taxon>Phaeosphaeriaceae</taxon>
        <taxon>Paraphoma</taxon>
    </lineage>
</organism>
<keyword evidence="1" id="KW-0175">Coiled coil</keyword>
<dbReference type="Proteomes" id="UP000813461">
    <property type="component" value="Unassembled WGS sequence"/>
</dbReference>
<dbReference type="EMBL" id="JAGMVJ010000006">
    <property type="protein sequence ID" value="KAH7089538.1"/>
    <property type="molecule type" value="Genomic_DNA"/>
</dbReference>
<sequence>MSHITGFAVIPKGALNSFASVVTVTATTTKTVLETIHAARPTIPASLLQNTTAAYEQAAKQSALHGIVFANLNQMRPVVGLFLEGFIVSGGFYKLCERLAKVPPPSGENARYWRDKVKNTCTWLKRLFTSDERLRADLDKAHEEAAAAREEARRAREVDKNTTKELERKENLEGAYDKLYRERAELAMEIVQVEDKAKALQHDLDQSPNQLRGHIRSLEQRLSQSKNILTNAHLEVELEEVRGRADHLNEVLREQKTAYENKLIMAQSCVEEVNAALHLRENELQAVSILAEDRRAKLETKDIDLMKAQELVASLQQSLRNREQAAISSNKRADELQAQLSERNSDLQQAHAHAENLQAHINEQSHALQQAEAHTRAQQDEIDTAKSIEVWRGKLEQHVADYKQAFAEEVEKHEAALKQLRLLKTPQKEKSKISASIRALASPLEARFLGGISSSQPSMPHKQGHASPALIPTSGAKYPIRADMQRISDSSSRSSTPSKQASKKRRISALYTPDELDQPNKLPSSPPQPAISLPHLAEQDDAMDMIPRPTQPSSKPKLDLGIIPTPRPKPSIIIPVSATPSQTTRSRRADIPQESPSRKSARLTAKPLSYRESALAARSISPEKIVEEYGDERELGLVEVSPLKKSSRVGGWGGWKGKDSMGVESVAVSPRKKVVGRSVRDAGVRKR</sequence>
<dbReference type="OrthoDB" id="10617273at2759"/>
<comment type="caution">
    <text evidence="3">The sequence shown here is derived from an EMBL/GenBank/DDBJ whole genome shotgun (WGS) entry which is preliminary data.</text>
</comment>
<evidence type="ECO:0000313" key="4">
    <source>
        <dbReference type="Proteomes" id="UP000813461"/>
    </source>
</evidence>
<evidence type="ECO:0000256" key="2">
    <source>
        <dbReference type="SAM" id="MobiDB-lite"/>
    </source>
</evidence>
<feature type="compositionally biased region" description="Low complexity" evidence="2">
    <location>
        <begin position="488"/>
        <end position="500"/>
    </location>
</feature>
<feature type="region of interest" description="Disordered" evidence="2">
    <location>
        <begin position="451"/>
        <end position="473"/>
    </location>
</feature>
<evidence type="ECO:0000256" key="1">
    <source>
        <dbReference type="SAM" id="Coils"/>
    </source>
</evidence>
<reference evidence="3" key="1">
    <citation type="journal article" date="2021" name="Nat. Commun.">
        <title>Genetic determinants of endophytism in the Arabidopsis root mycobiome.</title>
        <authorList>
            <person name="Mesny F."/>
            <person name="Miyauchi S."/>
            <person name="Thiergart T."/>
            <person name="Pickel B."/>
            <person name="Atanasova L."/>
            <person name="Karlsson M."/>
            <person name="Huettel B."/>
            <person name="Barry K.W."/>
            <person name="Haridas S."/>
            <person name="Chen C."/>
            <person name="Bauer D."/>
            <person name="Andreopoulos W."/>
            <person name="Pangilinan J."/>
            <person name="LaButti K."/>
            <person name="Riley R."/>
            <person name="Lipzen A."/>
            <person name="Clum A."/>
            <person name="Drula E."/>
            <person name="Henrissat B."/>
            <person name="Kohler A."/>
            <person name="Grigoriev I.V."/>
            <person name="Martin F.M."/>
            <person name="Hacquard S."/>
        </authorList>
    </citation>
    <scope>NUCLEOTIDE SEQUENCE</scope>
    <source>
        <strain evidence="3">MPI-SDFR-AT-0120</strain>
    </source>
</reference>
<feature type="coiled-coil region" evidence="1">
    <location>
        <begin position="131"/>
        <end position="258"/>
    </location>
</feature>
<gene>
    <name evidence="3" type="ORF">FB567DRAFT_304653</name>
</gene>
<name>A0A8K0VZT6_9PLEO</name>
<feature type="region of interest" description="Disordered" evidence="2">
    <location>
        <begin position="565"/>
        <end position="606"/>
    </location>
</feature>
<protein>
    <submittedName>
        <fullName evidence="3">Uncharacterized protein</fullName>
    </submittedName>
</protein>
<evidence type="ECO:0000313" key="3">
    <source>
        <dbReference type="EMBL" id="KAH7089538.1"/>
    </source>
</evidence>
<dbReference type="AlphaFoldDB" id="A0A8K0VZT6"/>
<accession>A0A8K0VZT6</accession>
<feature type="coiled-coil region" evidence="1">
    <location>
        <begin position="305"/>
        <end position="374"/>
    </location>
</feature>